<dbReference type="InterPro" id="IPR025573">
    <property type="entry name" value="YwpF"/>
</dbReference>
<protein>
    <submittedName>
        <fullName evidence="1">YwpF-like family protein</fullName>
    </submittedName>
</protein>
<accession>A0ABV8H019</accession>
<sequence>MKTFKLKKLEILDHNEEIEQNNITLLDGLIINREDDNSQWIIEAYIEKSNFEYFSKLYEKQDEIMVQATITKESNEPATFITRVLGVNEIGDDMNVLFMGKIIDRRKNIVEDLLTDLINQGFQGKELLEKFKELA</sequence>
<name>A0ABV8H019_9BACI</name>
<evidence type="ECO:0000313" key="1">
    <source>
        <dbReference type="EMBL" id="MFC4024272.1"/>
    </source>
</evidence>
<keyword evidence="2" id="KW-1185">Reference proteome</keyword>
<dbReference type="EMBL" id="JBHSAO010000008">
    <property type="protein sequence ID" value="MFC4024272.1"/>
    <property type="molecule type" value="Genomic_DNA"/>
</dbReference>
<dbReference type="RefSeq" id="WP_379496773.1">
    <property type="nucleotide sequence ID" value="NZ_JBHSAO010000008.1"/>
</dbReference>
<organism evidence="1 2">
    <name type="scientific">Oceanobacillus longus</name>
    <dbReference type="NCBI Taxonomy" id="930120"/>
    <lineage>
        <taxon>Bacteria</taxon>
        <taxon>Bacillati</taxon>
        <taxon>Bacillota</taxon>
        <taxon>Bacilli</taxon>
        <taxon>Bacillales</taxon>
        <taxon>Bacillaceae</taxon>
        <taxon>Oceanobacillus</taxon>
    </lineage>
</organism>
<dbReference type="Proteomes" id="UP001595772">
    <property type="component" value="Unassembled WGS sequence"/>
</dbReference>
<proteinExistence type="predicted"/>
<reference evidence="2" key="1">
    <citation type="journal article" date="2019" name="Int. J. Syst. Evol. Microbiol.">
        <title>The Global Catalogue of Microorganisms (GCM) 10K type strain sequencing project: providing services to taxonomists for standard genome sequencing and annotation.</title>
        <authorList>
            <consortium name="The Broad Institute Genomics Platform"/>
            <consortium name="The Broad Institute Genome Sequencing Center for Infectious Disease"/>
            <person name="Wu L."/>
            <person name="Ma J."/>
        </authorList>
    </citation>
    <scope>NUCLEOTIDE SEQUENCE [LARGE SCALE GENOMIC DNA]</scope>
    <source>
        <strain evidence="2">IBRC-M 10703</strain>
    </source>
</reference>
<dbReference type="Pfam" id="PF14183">
    <property type="entry name" value="YwpF"/>
    <property type="match status" value="1"/>
</dbReference>
<evidence type="ECO:0000313" key="2">
    <source>
        <dbReference type="Proteomes" id="UP001595772"/>
    </source>
</evidence>
<gene>
    <name evidence="1" type="ORF">ACFOUV_10755</name>
</gene>
<comment type="caution">
    <text evidence="1">The sequence shown here is derived from an EMBL/GenBank/DDBJ whole genome shotgun (WGS) entry which is preliminary data.</text>
</comment>